<dbReference type="Proteomes" id="UP000652176">
    <property type="component" value="Unassembled WGS sequence"/>
</dbReference>
<keyword evidence="1" id="KW-0732">Signal</keyword>
<organism evidence="2 3">
    <name type="scientific">Methylomonas albis</name>
    <dbReference type="NCBI Taxonomy" id="1854563"/>
    <lineage>
        <taxon>Bacteria</taxon>
        <taxon>Pseudomonadati</taxon>
        <taxon>Pseudomonadota</taxon>
        <taxon>Gammaproteobacteria</taxon>
        <taxon>Methylococcales</taxon>
        <taxon>Methylococcaceae</taxon>
        <taxon>Methylomonas</taxon>
    </lineage>
</organism>
<evidence type="ECO:0008006" key="4">
    <source>
        <dbReference type="Google" id="ProtNLM"/>
    </source>
</evidence>
<dbReference type="EMBL" id="JACXSS010000001">
    <property type="protein sequence ID" value="MBD9355271.1"/>
    <property type="molecule type" value="Genomic_DNA"/>
</dbReference>
<feature type="chain" id="PRO_5045754636" description="PBP domain-containing protein" evidence="1">
    <location>
        <begin position="25"/>
        <end position="543"/>
    </location>
</feature>
<reference evidence="2 3" key="1">
    <citation type="submission" date="2020-09" db="EMBL/GenBank/DDBJ databases">
        <title>Methylomonas albis sp. nov. and Methylomonas fluvii sp. nov.: Two cold-adapted methanotrophs from the River Elbe and an amended description of Methylovulum psychrotolerans strain Eb1.</title>
        <authorList>
            <person name="Bussmann I.K."/>
            <person name="Klings K.-W."/>
            <person name="Warnstedt J."/>
            <person name="Hoppert M."/>
            <person name="Saborowski A."/>
            <person name="Horn F."/>
            <person name="Liebner S."/>
        </authorList>
    </citation>
    <scope>NUCLEOTIDE SEQUENCE [LARGE SCALE GENOMIC DNA]</scope>
    <source>
        <strain evidence="2 3">EbA</strain>
    </source>
</reference>
<name>A0ABR9CXM0_9GAMM</name>
<evidence type="ECO:0000256" key="1">
    <source>
        <dbReference type="SAM" id="SignalP"/>
    </source>
</evidence>
<gene>
    <name evidence="2" type="ORF">IE877_05165</name>
</gene>
<protein>
    <recommendedName>
        <fullName evidence="4">PBP domain-containing protein</fullName>
    </recommendedName>
</protein>
<keyword evidence="3" id="KW-1185">Reference proteome</keyword>
<sequence>MSTSFPTRLVAAGLMLAAMAEAWALTPAAGAPELSLYIPGSQSNDPAFGFLVGSTTVANALCLDNATTTGAGTTTHIYFYTPSTADKAVNDQYSAIYCNTDDTKIPGLTGGTGAHHTTRLWISRRRLGASFVGLDAVANGTPLTYLQGPTTAGCSAFNGSQSSGGSTFQWNYSCTTATPGITATAATSDVTADVFHGVDNVTPGFTDIDANTLNNSFALGGHIIGTPVTLKLRNALQYAQIQSGSLPVTCTVGDETAACVPSLSKEILVSLFSGTISDWSTLKVKVGGVAKDLTQVVADGVTAGVSGLSNPLDSTVHVCRRENGAGQQVALLASVLKSPCLGGTSSPKLVEPGLVFSDVQYATSLGAVDNCLKDFNDGTNSWFGTTNPAPYPNPPATGIPHGNQWAISIQTTERNASRGANYRFIKIDGALPTGEQVYLGHYPLVGEYALSWKNNVSANQGKALVALKDYSSLPSTIVSRNGTLSNHSWGQAGYIALSANGHTPPATWSAANPVTPYTRSLNGAPDACAIPVVNPDYGTVELR</sequence>
<accession>A0ABR9CXM0</accession>
<comment type="caution">
    <text evidence="2">The sequence shown here is derived from an EMBL/GenBank/DDBJ whole genome shotgun (WGS) entry which is preliminary data.</text>
</comment>
<proteinExistence type="predicted"/>
<feature type="signal peptide" evidence="1">
    <location>
        <begin position="1"/>
        <end position="24"/>
    </location>
</feature>
<evidence type="ECO:0000313" key="3">
    <source>
        <dbReference type="Proteomes" id="UP000652176"/>
    </source>
</evidence>
<dbReference type="RefSeq" id="WP_192373662.1">
    <property type="nucleotide sequence ID" value="NZ_CAJHIV010000001.1"/>
</dbReference>
<evidence type="ECO:0000313" key="2">
    <source>
        <dbReference type="EMBL" id="MBD9355271.1"/>
    </source>
</evidence>